<protein>
    <submittedName>
        <fullName evidence="3">Putative Caskin-1-like</fullName>
    </submittedName>
</protein>
<feature type="region of interest" description="Disordered" evidence="1">
    <location>
        <begin position="1"/>
        <end position="64"/>
    </location>
</feature>
<feature type="transmembrane region" description="Helical" evidence="2">
    <location>
        <begin position="106"/>
        <end position="130"/>
    </location>
</feature>
<reference evidence="3" key="1">
    <citation type="journal article" date="2021" name="Sci. Adv.">
        <title>The American lobster genome reveals insights on longevity, neural, and immune adaptations.</title>
        <authorList>
            <person name="Polinski J.M."/>
            <person name="Zimin A.V."/>
            <person name="Clark K.F."/>
            <person name="Kohn A.B."/>
            <person name="Sadowski N."/>
            <person name="Timp W."/>
            <person name="Ptitsyn A."/>
            <person name="Khanna P."/>
            <person name="Romanova D.Y."/>
            <person name="Williams P."/>
            <person name="Greenwood S.J."/>
            <person name="Moroz L.L."/>
            <person name="Walt D.R."/>
            <person name="Bodnar A.G."/>
        </authorList>
    </citation>
    <scope>NUCLEOTIDE SEQUENCE</scope>
    <source>
        <strain evidence="3">GMGI-L3</strain>
    </source>
</reference>
<evidence type="ECO:0000256" key="1">
    <source>
        <dbReference type="SAM" id="MobiDB-lite"/>
    </source>
</evidence>
<evidence type="ECO:0000313" key="4">
    <source>
        <dbReference type="Proteomes" id="UP000747542"/>
    </source>
</evidence>
<keyword evidence="2" id="KW-0812">Transmembrane</keyword>
<keyword evidence="2" id="KW-1133">Transmembrane helix</keyword>
<proteinExistence type="predicted"/>
<feature type="compositionally biased region" description="Low complexity" evidence="1">
    <location>
        <begin position="55"/>
        <end position="64"/>
    </location>
</feature>
<dbReference type="AlphaFoldDB" id="A0A8J5T2T5"/>
<evidence type="ECO:0000313" key="3">
    <source>
        <dbReference type="EMBL" id="KAG7172244.1"/>
    </source>
</evidence>
<dbReference type="Proteomes" id="UP000747542">
    <property type="component" value="Unassembled WGS sequence"/>
</dbReference>
<comment type="caution">
    <text evidence="3">The sequence shown here is derived from an EMBL/GenBank/DDBJ whole genome shotgun (WGS) entry which is preliminary data.</text>
</comment>
<keyword evidence="2" id="KW-0472">Membrane</keyword>
<name>A0A8J5T2T5_HOMAM</name>
<organism evidence="3 4">
    <name type="scientific">Homarus americanus</name>
    <name type="common">American lobster</name>
    <dbReference type="NCBI Taxonomy" id="6706"/>
    <lineage>
        <taxon>Eukaryota</taxon>
        <taxon>Metazoa</taxon>
        <taxon>Ecdysozoa</taxon>
        <taxon>Arthropoda</taxon>
        <taxon>Crustacea</taxon>
        <taxon>Multicrustacea</taxon>
        <taxon>Malacostraca</taxon>
        <taxon>Eumalacostraca</taxon>
        <taxon>Eucarida</taxon>
        <taxon>Decapoda</taxon>
        <taxon>Pleocyemata</taxon>
        <taxon>Astacidea</taxon>
        <taxon>Nephropoidea</taxon>
        <taxon>Nephropidae</taxon>
        <taxon>Homarus</taxon>
    </lineage>
</organism>
<feature type="compositionally biased region" description="Gly residues" evidence="1">
    <location>
        <begin position="35"/>
        <end position="54"/>
    </location>
</feature>
<evidence type="ECO:0000256" key="2">
    <source>
        <dbReference type="SAM" id="Phobius"/>
    </source>
</evidence>
<dbReference type="EMBL" id="JAHLQT010011563">
    <property type="protein sequence ID" value="KAG7172244.1"/>
    <property type="molecule type" value="Genomic_DNA"/>
</dbReference>
<keyword evidence="4" id="KW-1185">Reference proteome</keyword>
<gene>
    <name evidence="3" type="ORF">Hamer_G009597</name>
</gene>
<sequence length="145" mass="14780">MLGDPTTHLCRAAPSKDIPQARKGIPEEEDEEGGGGEGSGGGGGGSTEKVGGGRSTVSSSSSNIWGVGWRSEADLPASVAACFEDASLLAKLQNRLLSLVGRASRWFVVVGASGGGVVVMVVVVMVKVVVRVGSSQSTFYMTPLQ</sequence>
<accession>A0A8J5T2T5</accession>